<proteinExistence type="predicted"/>
<keyword evidence="3" id="KW-1185">Reference proteome</keyword>
<protein>
    <recommendedName>
        <fullName evidence="4">DUF4148 domain-containing protein</fullName>
    </recommendedName>
</protein>
<dbReference type="RefSeq" id="WP_175159305.1">
    <property type="nucleotide sequence ID" value="NZ_CADIKI010000005.1"/>
</dbReference>
<dbReference type="Pfam" id="PF13663">
    <property type="entry name" value="DUF4148"/>
    <property type="match status" value="1"/>
</dbReference>
<feature type="signal peptide" evidence="1">
    <location>
        <begin position="1"/>
        <end position="23"/>
    </location>
</feature>
<keyword evidence="1" id="KW-0732">Signal</keyword>
<dbReference type="AlphaFoldDB" id="A0A6J5FYZ6"/>
<evidence type="ECO:0008006" key="4">
    <source>
        <dbReference type="Google" id="ProtNLM"/>
    </source>
</evidence>
<evidence type="ECO:0000313" key="3">
    <source>
        <dbReference type="Proteomes" id="UP000494252"/>
    </source>
</evidence>
<feature type="chain" id="PRO_5026809089" description="DUF4148 domain-containing protein" evidence="1">
    <location>
        <begin position="24"/>
        <end position="103"/>
    </location>
</feature>
<organism evidence="2 3">
    <name type="scientific">Paraburkholderia fynbosensis</name>
    <dbReference type="NCBI Taxonomy" id="1200993"/>
    <lineage>
        <taxon>Bacteria</taxon>
        <taxon>Pseudomonadati</taxon>
        <taxon>Pseudomonadota</taxon>
        <taxon>Betaproteobacteria</taxon>
        <taxon>Burkholderiales</taxon>
        <taxon>Burkholderiaceae</taxon>
        <taxon>Paraburkholderia</taxon>
    </lineage>
</organism>
<dbReference type="PROSITE" id="PS51257">
    <property type="entry name" value="PROKAR_LIPOPROTEIN"/>
    <property type="match status" value="1"/>
</dbReference>
<name>A0A6J5FYZ6_9BURK</name>
<dbReference type="Proteomes" id="UP000494252">
    <property type="component" value="Unassembled WGS sequence"/>
</dbReference>
<dbReference type="EMBL" id="CADIKI010000005">
    <property type="protein sequence ID" value="CAB3786852.1"/>
    <property type="molecule type" value="Genomic_DNA"/>
</dbReference>
<evidence type="ECO:0000256" key="1">
    <source>
        <dbReference type="SAM" id="SignalP"/>
    </source>
</evidence>
<evidence type="ECO:0000313" key="2">
    <source>
        <dbReference type="EMBL" id="CAB3786852.1"/>
    </source>
</evidence>
<sequence length="103" mass="11242">MKASAFRPILPALIVAALSCGCATGPMPDPGRNLTDAQCRDLTAIAAHAPPTRQSNASELAALRRAGYDPSPWYDPYYPDDLQAAQRLVDYWYRMECVLARSG</sequence>
<dbReference type="InterPro" id="IPR025421">
    <property type="entry name" value="DUF4148"/>
</dbReference>
<reference evidence="2 3" key="1">
    <citation type="submission" date="2020-04" db="EMBL/GenBank/DDBJ databases">
        <authorList>
            <person name="De Canck E."/>
        </authorList>
    </citation>
    <scope>NUCLEOTIDE SEQUENCE [LARGE SCALE GENOMIC DNA]</scope>
    <source>
        <strain evidence="2 3">LMG 27177</strain>
    </source>
</reference>
<gene>
    <name evidence="2" type="ORF">LMG27177_02090</name>
</gene>
<accession>A0A6J5FYZ6</accession>